<dbReference type="AlphaFoldDB" id="A0A0X4EWI7"/>
<dbReference type="EMBL" id="LRCR01000002">
    <property type="protein sequence ID" value="KUQ86086.1"/>
    <property type="molecule type" value="Genomic_DNA"/>
</dbReference>
<dbReference type="Proteomes" id="UP000064715">
    <property type="component" value="Unassembled WGS sequence"/>
</dbReference>
<dbReference type="RefSeq" id="WP_059310211.1">
    <property type="nucleotide sequence ID" value="NZ_LRCR01000002.1"/>
</dbReference>
<gene>
    <name evidence="1" type="ORF">AWI28_09070</name>
</gene>
<reference evidence="2" key="1">
    <citation type="submission" date="2016-01" db="EMBL/GenBank/DDBJ databases">
        <title>WGS of SAMN04407783.</title>
        <authorList>
            <person name="Adams M."/>
            <person name="Sutton G."/>
            <person name="Nelson K."/>
            <person name="Thaden J."/>
            <person name="Fowler V."/>
            <person name="Mccorrison J."/>
            <person name="Sanka R."/>
            <person name="Brinkac L."/>
            <person name="Nierman W."/>
        </authorList>
    </citation>
    <scope>NUCLEOTIDE SEQUENCE [LARGE SCALE GENOMIC DNA]</scope>
    <source>
        <strain evidence="2">GN04363</strain>
    </source>
</reference>
<comment type="caution">
    <text evidence="1">The sequence shown here is derived from an EMBL/GenBank/DDBJ whole genome shotgun (WGS) entry which is preliminary data.</text>
</comment>
<keyword evidence="2" id="KW-1185">Reference proteome</keyword>
<accession>A0A0X4EWI7</accession>
<evidence type="ECO:0000313" key="1">
    <source>
        <dbReference type="EMBL" id="KUQ86086.1"/>
    </source>
</evidence>
<proteinExistence type="predicted"/>
<sequence>MESPKEPTIIANGLNDEQLAAWIADKHLSLSRLRELRESKAELEGQLALINEQIEACAVGATIEVVNQPATMDDFFKEAEKKIKFTSEPGGVNVIFHETMVKALRIELDGLRRKIVMNEIVANHCS</sequence>
<protein>
    <submittedName>
        <fullName evidence="1">Uncharacterized protein</fullName>
    </submittedName>
</protein>
<organism evidence="1 2">
    <name type="scientific">Enterobacter genomosp. O</name>
    <dbReference type="NCBI Taxonomy" id="2364150"/>
    <lineage>
        <taxon>Bacteria</taxon>
        <taxon>Pseudomonadati</taxon>
        <taxon>Pseudomonadota</taxon>
        <taxon>Gammaproteobacteria</taxon>
        <taxon>Enterobacterales</taxon>
        <taxon>Enterobacteriaceae</taxon>
        <taxon>Enterobacter</taxon>
        <taxon>Enterobacter cloacae complex</taxon>
        <taxon>Enterobacter cloacae complex clade O</taxon>
    </lineage>
</organism>
<evidence type="ECO:0000313" key="2">
    <source>
        <dbReference type="Proteomes" id="UP000064715"/>
    </source>
</evidence>
<name>A0A0X4EWI7_9ENTR</name>